<keyword evidence="5 14" id="KW-0560">Oxidoreductase</keyword>
<evidence type="ECO:0000256" key="4">
    <source>
        <dbReference type="ARBA" id="ARBA00022862"/>
    </source>
</evidence>
<evidence type="ECO:0000256" key="2">
    <source>
        <dbReference type="ARBA" id="ARBA00013017"/>
    </source>
</evidence>
<comment type="caution">
    <text evidence="14">The sequence shown here is derived from an EMBL/GenBank/DDBJ whole genome shotgun (WGS) entry which is preliminary data.</text>
</comment>
<reference evidence="14 15" key="1">
    <citation type="submission" date="2024-08" db="EMBL/GenBank/DDBJ databases">
        <authorList>
            <person name="Lu H."/>
        </authorList>
    </citation>
    <scope>NUCLEOTIDE SEQUENCE [LARGE SCALE GENOMIC DNA]</scope>
    <source>
        <strain evidence="14 15">BYS180W</strain>
    </source>
</reference>
<dbReference type="InterPro" id="IPR050924">
    <property type="entry name" value="Peroxiredoxin_BCP/PrxQ"/>
</dbReference>
<feature type="domain" description="Thioredoxin" evidence="13">
    <location>
        <begin position="25"/>
        <end position="178"/>
    </location>
</feature>
<accession>A0ABW7FWN6</accession>
<dbReference type="Proteomes" id="UP001606099">
    <property type="component" value="Unassembled WGS sequence"/>
</dbReference>
<keyword evidence="7" id="KW-0676">Redox-active center</keyword>
<name>A0ABW7FWN6_9BURK</name>
<dbReference type="GO" id="GO:0140824">
    <property type="term" value="F:thioredoxin-dependent peroxiredoxin activity"/>
    <property type="evidence" value="ECO:0007669"/>
    <property type="project" value="UniProtKB-EC"/>
</dbReference>
<evidence type="ECO:0000256" key="1">
    <source>
        <dbReference type="ARBA" id="ARBA00003330"/>
    </source>
</evidence>
<dbReference type="PANTHER" id="PTHR42801:SF4">
    <property type="entry name" value="AHPC_TSA FAMILY PROTEIN"/>
    <property type="match status" value="1"/>
</dbReference>
<keyword evidence="6" id="KW-1015">Disulfide bond</keyword>
<comment type="similarity">
    <text evidence="9">Belongs to the peroxiredoxin family. BCP/PrxQ subfamily.</text>
</comment>
<evidence type="ECO:0000256" key="3">
    <source>
        <dbReference type="ARBA" id="ARBA00022559"/>
    </source>
</evidence>
<dbReference type="Pfam" id="PF00578">
    <property type="entry name" value="AhpC-TSA"/>
    <property type="match status" value="1"/>
</dbReference>
<keyword evidence="15" id="KW-1185">Reference proteome</keyword>
<dbReference type="InterPro" id="IPR000866">
    <property type="entry name" value="AhpC/TSA"/>
</dbReference>
<evidence type="ECO:0000256" key="12">
    <source>
        <dbReference type="SAM" id="SignalP"/>
    </source>
</evidence>
<comment type="catalytic activity">
    <reaction evidence="11">
        <text>a hydroperoxide + [thioredoxin]-dithiol = an alcohol + [thioredoxin]-disulfide + H2O</text>
        <dbReference type="Rhea" id="RHEA:62620"/>
        <dbReference type="Rhea" id="RHEA-COMP:10698"/>
        <dbReference type="Rhea" id="RHEA-COMP:10700"/>
        <dbReference type="ChEBI" id="CHEBI:15377"/>
        <dbReference type="ChEBI" id="CHEBI:29950"/>
        <dbReference type="ChEBI" id="CHEBI:30879"/>
        <dbReference type="ChEBI" id="CHEBI:35924"/>
        <dbReference type="ChEBI" id="CHEBI:50058"/>
        <dbReference type="EC" id="1.11.1.24"/>
    </reaction>
</comment>
<proteinExistence type="inferred from homology"/>
<evidence type="ECO:0000313" key="15">
    <source>
        <dbReference type="Proteomes" id="UP001606099"/>
    </source>
</evidence>
<dbReference type="CDD" id="cd03017">
    <property type="entry name" value="PRX_BCP"/>
    <property type="match status" value="1"/>
</dbReference>
<evidence type="ECO:0000313" key="14">
    <source>
        <dbReference type="EMBL" id="MFG6448744.1"/>
    </source>
</evidence>
<evidence type="ECO:0000256" key="10">
    <source>
        <dbReference type="ARBA" id="ARBA00042639"/>
    </source>
</evidence>
<dbReference type="PROSITE" id="PS51352">
    <property type="entry name" value="THIOREDOXIN_2"/>
    <property type="match status" value="1"/>
</dbReference>
<dbReference type="EMBL" id="JBIGHZ010000004">
    <property type="protein sequence ID" value="MFG6448744.1"/>
    <property type="molecule type" value="Genomic_DNA"/>
</dbReference>
<evidence type="ECO:0000256" key="7">
    <source>
        <dbReference type="ARBA" id="ARBA00023284"/>
    </source>
</evidence>
<evidence type="ECO:0000256" key="9">
    <source>
        <dbReference type="ARBA" id="ARBA00038489"/>
    </source>
</evidence>
<sequence>MNPVLRALALAGLFALAPLAAQAALKPGDAAPDFSTEAALAGEPFRFELKEALKKGPVVLFFYPKAFTSGCTLEAHLFAEATPQFQALGARVIGLSHDDIDTLKRFSVEACRKQFAVASDPQAQVIRAYDAKLMLVPDMADRISYLVTPDGRIAAVHAAMDPKGHVQAMLKAVEQWKSQQR</sequence>
<organism evidence="14 15">
    <name type="scientific">Roseateles rivi</name>
    <dbReference type="NCBI Taxonomy" id="3299028"/>
    <lineage>
        <taxon>Bacteria</taxon>
        <taxon>Pseudomonadati</taxon>
        <taxon>Pseudomonadota</taxon>
        <taxon>Betaproteobacteria</taxon>
        <taxon>Burkholderiales</taxon>
        <taxon>Sphaerotilaceae</taxon>
        <taxon>Roseateles</taxon>
    </lineage>
</organism>
<dbReference type="InterPro" id="IPR036249">
    <property type="entry name" value="Thioredoxin-like_sf"/>
</dbReference>
<evidence type="ECO:0000256" key="6">
    <source>
        <dbReference type="ARBA" id="ARBA00023157"/>
    </source>
</evidence>
<dbReference type="SUPFAM" id="SSF52833">
    <property type="entry name" value="Thioredoxin-like"/>
    <property type="match status" value="1"/>
</dbReference>
<evidence type="ECO:0000256" key="5">
    <source>
        <dbReference type="ARBA" id="ARBA00023002"/>
    </source>
</evidence>
<dbReference type="Gene3D" id="3.40.30.10">
    <property type="entry name" value="Glutaredoxin"/>
    <property type="match status" value="1"/>
</dbReference>
<keyword evidence="4" id="KW-0049">Antioxidant</keyword>
<keyword evidence="3 14" id="KW-0575">Peroxidase</keyword>
<evidence type="ECO:0000256" key="11">
    <source>
        <dbReference type="ARBA" id="ARBA00049091"/>
    </source>
</evidence>
<gene>
    <name evidence="14" type="ORF">ACG0Z6_10910</name>
</gene>
<dbReference type="InterPro" id="IPR013766">
    <property type="entry name" value="Thioredoxin_domain"/>
</dbReference>
<dbReference type="PANTHER" id="PTHR42801">
    <property type="entry name" value="THIOREDOXIN-DEPENDENT PEROXIDE REDUCTASE"/>
    <property type="match status" value="1"/>
</dbReference>
<evidence type="ECO:0000259" key="13">
    <source>
        <dbReference type="PROSITE" id="PS51352"/>
    </source>
</evidence>
<keyword evidence="12" id="KW-0732">Signal</keyword>
<feature type="signal peptide" evidence="12">
    <location>
        <begin position="1"/>
        <end position="23"/>
    </location>
</feature>
<protein>
    <recommendedName>
        <fullName evidence="2">thioredoxin-dependent peroxiredoxin</fullName>
        <ecNumber evidence="2">1.11.1.24</ecNumber>
    </recommendedName>
    <alternativeName>
        <fullName evidence="8">Thioredoxin peroxidase</fullName>
    </alternativeName>
    <alternativeName>
        <fullName evidence="10">Thioredoxin-dependent peroxiredoxin Bcp</fullName>
    </alternativeName>
</protein>
<comment type="function">
    <text evidence="1">Thiol-specific peroxidase that catalyzes the reduction of hydrogen peroxide and organic hydroperoxides to water and alcohols, respectively. Plays a role in cell protection against oxidative stress by detoxifying peroxides and as sensor of hydrogen peroxide-mediated signaling events.</text>
</comment>
<feature type="chain" id="PRO_5046283629" description="thioredoxin-dependent peroxiredoxin" evidence="12">
    <location>
        <begin position="24"/>
        <end position="181"/>
    </location>
</feature>
<dbReference type="EC" id="1.11.1.24" evidence="2"/>
<dbReference type="RefSeq" id="WP_394461269.1">
    <property type="nucleotide sequence ID" value="NZ_JBIGHZ010000004.1"/>
</dbReference>
<evidence type="ECO:0000256" key="8">
    <source>
        <dbReference type="ARBA" id="ARBA00032824"/>
    </source>
</evidence>